<accession>A0A5B8Z4R3</accession>
<dbReference type="AlphaFoldDB" id="A0A5B8Z4R3"/>
<protein>
    <submittedName>
        <fullName evidence="2">Uncharacterized protein</fullName>
    </submittedName>
</protein>
<dbReference type="KEGG" id="bda:FSZ17_13065"/>
<name>A0A5B8Z4R3_CYTDA</name>
<dbReference type="RefSeq" id="WP_057770743.1">
    <property type="nucleotide sequence ID" value="NZ_CP042593.1"/>
</dbReference>
<sequence>MSDICDGIQQRKTIVEQPDTIVEHLDTIVDQPRFTITEKDVQLSIKEEMSKKINDALKDIPLQININLYLTQEQNQNPELTNMNDIKRAAVAMKESNAAAENDHSAIAQEKSKAIDESHESPSTAISEDMIMTTAPLPKKRERQLMDRLAQFFQKIAKLFQKKE</sequence>
<dbReference type="Proteomes" id="UP000321555">
    <property type="component" value="Chromosome"/>
</dbReference>
<organism evidence="2 3">
    <name type="scientific">Cytobacillus dafuensis</name>
    <name type="common">Bacillus dafuensis</name>
    <dbReference type="NCBI Taxonomy" id="1742359"/>
    <lineage>
        <taxon>Bacteria</taxon>
        <taxon>Bacillati</taxon>
        <taxon>Bacillota</taxon>
        <taxon>Bacilli</taxon>
        <taxon>Bacillales</taxon>
        <taxon>Bacillaceae</taxon>
        <taxon>Cytobacillus</taxon>
    </lineage>
</organism>
<evidence type="ECO:0000256" key="1">
    <source>
        <dbReference type="SAM" id="MobiDB-lite"/>
    </source>
</evidence>
<dbReference type="OrthoDB" id="9804751at2"/>
<keyword evidence="3" id="KW-1185">Reference proteome</keyword>
<feature type="region of interest" description="Disordered" evidence="1">
    <location>
        <begin position="111"/>
        <end position="132"/>
    </location>
</feature>
<proteinExistence type="predicted"/>
<feature type="compositionally biased region" description="Basic and acidic residues" evidence="1">
    <location>
        <begin position="111"/>
        <end position="120"/>
    </location>
</feature>
<dbReference type="STRING" id="1742359.GCA_001439625_01677"/>
<evidence type="ECO:0000313" key="3">
    <source>
        <dbReference type="Proteomes" id="UP000321555"/>
    </source>
</evidence>
<gene>
    <name evidence="2" type="ORF">FSZ17_13065</name>
</gene>
<dbReference type="EMBL" id="CP042593">
    <property type="protein sequence ID" value="QED48094.1"/>
    <property type="molecule type" value="Genomic_DNA"/>
</dbReference>
<reference evidence="3" key="1">
    <citation type="submission" date="2019-08" db="EMBL/GenBank/DDBJ databases">
        <authorList>
            <person name="Zheng X."/>
        </authorList>
    </citation>
    <scope>NUCLEOTIDE SEQUENCE [LARGE SCALE GENOMIC DNA]</scope>
    <source>
        <strain evidence="3">FJAT-25496</strain>
    </source>
</reference>
<evidence type="ECO:0000313" key="2">
    <source>
        <dbReference type="EMBL" id="QED48094.1"/>
    </source>
</evidence>